<sequence length="374" mass="42813">MAFRQPIKIKEAEGNTQHIAVIMLLCQLLSSRCFLFVILFPVLVGAEQDFHYDTDVLILGAGISGIAAAQTLHKAGIEDFIILEGADRIGGRVKEVKFHGTTIELGANWIQGIKHNPLATLAKKYGLQGKIEVGSYIVRDGNTGANATAKGHLDKFNQARAVMEKMRDERRKKKEEDISWRVGLRLAGWYPSTPEEVVTEYGQADFEYGVPPKYISSRTHMRTHCSIHSPLGKQMFVTDQRGFIFLIEKIAEEFLRKNDSRLKLNSRVKSIMYDDKKVTVLTNNGHNITAKRALITFSIGVLKSGQIKFISDLPPWKIQVIFQLNMILYTKIFLKFPYTFWDDEEYIYLAFKHRGYYPAWQNLCDRVKRHYFGQ</sequence>
<feature type="transmembrane region" description="Helical" evidence="1">
    <location>
        <begin position="21"/>
        <end position="44"/>
    </location>
</feature>
<dbReference type="GeneID" id="116290722"/>
<dbReference type="SUPFAM" id="SSF51905">
    <property type="entry name" value="FAD/NAD(P)-binding domain"/>
    <property type="match status" value="1"/>
</dbReference>
<dbReference type="Pfam" id="PF01593">
    <property type="entry name" value="Amino_oxidase"/>
    <property type="match status" value="1"/>
</dbReference>
<evidence type="ECO:0000313" key="3">
    <source>
        <dbReference type="Proteomes" id="UP000515163"/>
    </source>
</evidence>
<gene>
    <name evidence="4" type="primary">LOC116290722</name>
</gene>
<dbReference type="PANTHER" id="PTHR10742:SF313">
    <property type="entry name" value="AMINE OXIDASE"/>
    <property type="match status" value="1"/>
</dbReference>
<dbReference type="GO" id="GO:0016491">
    <property type="term" value="F:oxidoreductase activity"/>
    <property type="evidence" value="ECO:0007669"/>
    <property type="project" value="InterPro"/>
</dbReference>
<evidence type="ECO:0000313" key="4">
    <source>
        <dbReference type="RefSeq" id="XP_031553683.1"/>
    </source>
</evidence>
<accession>A0A6P8HF81</accession>
<dbReference type="Proteomes" id="UP000515163">
    <property type="component" value="Unplaced"/>
</dbReference>
<keyword evidence="1" id="KW-0472">Membrane</keyword>
<dbReference type="InterPro" id="IPR002937">
    <property type="entry name" value="Amino_oxidase"/>
</dbReference>
<feature type="domain" description="Amine oxidase" evidence="2">
    <location>
        <begin position="63"/>
        <end position="345"/>
    </location>
</feature>
<evidence type="ECO:0000256" key="1">
    <source>
        <dbReference type="SAM" id="Phobius"/>
    </source>
</evidence>
<keyword evidence="1" id="KW-1133">Transmembrane helix</keyword>
<reference evidence="4" key="1">
    <citation type="submission" date="2025-08" db="UniProtKB">
        <authorList>
            <consortium name="RefSeq"/>
        </authorList>
    </citation>
    <scope>IDENTIFICATION</scope>
    <source>
        <tissue evidence="4">Tentacle</tissue>
    </source>
</reference>
<dbReference type="AlphaFoldDB" id="A0A6P8HF81"/>
<dbReference type="InterPro" id="IPR036188">
    <property type="entry name" value="FAD/NAD-bd_sf"/>
</dbReference>
<name>A0A6P8HF81_ACTTE</name>
<protein>
    <submittedName>
        <fullName evidence="4">Polyamine oxidase 7-like</fullName>
    </submittedName>
</protein>
<dbReference type="RefSeq" id="XP_031553683.1">
    <property type="nucleotide sequence ID" value="XM_031697823.1"/>
</dbReference>
<dbReference type="GO" id="GO:0006598">
    <property type="term" value="P:polyamine catabolic process"/>
    <property type="evidence" value="ECO:0007669"/>
    <property type="project" value="TreeGrafter"/>
</dbReference>
<dbReference type="Gene3D" id="3.50.50.60">
    <property type="entry name" value="FAD/NAD(P)-binding domain"/>
    <property type="match status" value="2"/>
</dbReference>
<dbReference type="OrthoDB" id="5046242at2759"/>
<keyword evidence="1" id="KW-0812">Transmembrane</keyword>
<dbReference type="KEGG" id="aten:116290722"/>
<keyword evidence="3" id="KW-1185">Reference proteome</keyword>
<evidence type="ECO:0000259" key="2">
    <source>
        <dbReference type="Pfam" id="PF01593"/>
    </source>
</evidence>
<dbReference type="InParanoid" id="A0A6P8HF81"/>
<proteinExistence type="predicted"/>
<dbReference type="InterPro" id="IPR050281">
    <property type="entry name" value="Flavin_monoamine_oxidase"/>
</dbReference>
<dbReference type="PANTHER" id="PTHR10742">
    <property type="entry name" value="FLAVIN MONOAMINE OXIDASE"/>
    <property type="match status" value="1"/>
</dbReference>
<organism evidence="3 4">
    <name type="scientific">Actinia tenebrosa</name>
    <name type="common">Australian red waratah sea anemone</name>
    <dbReference type="NCBI Taxonomy" id="6105"/>
    <lineage>
        <taxon>Eukaryota</taxon>
        <taxon>Metazoa</taxon>
        <taxon>Cnidaria</taxon>
        <taxon>Anthozoa</taxon>
        <taxon>Hexacorallia</taxon>
        <taxon>Actiniaria</taxon>
        <taxon>Actiniidae</taxon>
        <taxon>Actinia</taxon>
    </lineage>
</organism>